<dbReference type="PANTHER" id="PTHR45669:SF30">
    <property type="entry name" value="OS04G0641300 PROTEIN"/>
    <property type="match status" value="1"/>
</dbReference>
<dbReference type="InterPro" id="IPR002109">
    <property type="entry name" value="Glutaredoxin"/>
</dbReference>
<dbReference type="PROSITE" id="PS51354">
    <property type="entry name" value="GLUTAREDOXIN_2"/>
    <property type="match status" value="1"/>
</dbReference>
<protein>
    <recommendedName>
        <fullName evidence="2">Glutaredoxin domain-containing protein</fullName>
    </recommendedName>
</protein>
<organism evidence="3 4">
    <name type="scientific">Aristolochia fimbriata</name>
    <name type="common">White veined hardy Dutchman's pipe vine</name>
    <dbReference type="NCBI Taxonomy" id="158543"/>
    <lineage>
        <taxon>Eukaryota</taxon>
        <taxon>Viridiplantae</taxon>
        <taxon>Streptophyta</taxon>
        <taxon>Embryophyta</taxon>
        <taxon>Tracheophyta</taxon>
        <taxon>Spermatophyta</taxon>
        <taxon>Magnoliopsida</taxon>
        <taxon>Magnoliidae</taxon>
        <taxon>Piperales</taxon>
        <taxon>Aristolochiaceae</taxon>
        <taxon>Aristolochia</taxon>
    </lineage>
</organism>
<feature type="region of interest" description="Disordered" evidence="1">
    <location>
        <begin position="174"/>
        <end position="214"/>
    </location>
</feature>
<dbReference type="Pfam" id="PF00462">
    <property type="entry name" value="Glutaredoxin"/>
    <property type="match status" value="1"/>
</dbReference>
<keyword evidence="4" id="KW-1185">Reference proteome</keyword>
<feature type="domain" description="Glutaredoxin" evidence="2">
    <location>
        <begin position="323"/>
        <end position="387"/>
    </location>
</feature>
<gene>
    <name evidence="3" type="ORF">H6P81_011186</name>
</gene>
<name>A0AAV7ERY2_ARIFI</name>
<feature type="region of interest" description="Disordered" evidence="1">
    <location>
        <begin position="258"/>
        <end position="288"/>
    </location>
</feature>
<proteinExistence type="predicted"/>
<dbReference type="PANTHER" id="PTHR45669">
    <property type="entry name" value="GLUTAREDOXIN DOMAIN-CONTAINING CYSTEINE-RICH PROTEIN CG12206-RELATED"/>
    <property type="match status" value="1"/>
</dbReference>
<dbReference type="InterPro" id="IPR036249">
    <property type="entry name" value="Thioredoxin-like_sf"/>
</dbReference>
<dbReference type="CDD" id="cd03031">
    <property type="entry name" value="GRX_GRX_like"/>
    <property type="match status" value="1"/>
</dbReference>
<comment type="caution">
    <text evidence="3">The sequence shown here is derived from an EMBL/GenBank/DDBJ whole genome shotgun (WGS) entry which is preliminary data.</text>
</comment>
<evidence type="ECO:0000256" key="1">
    <source>
        <dbReference type="SAM" id="MobiDB-lite"/>
    </source>
</evidence>
<feature type="compositionally biased region" description="Polar residues" evidence="1">
    <location>
        <begin position="186"/>
        <end position="212"/>
    </location>
</feature>
<accession>A0AAV7ERY2</accession>
<dbReference type="EMBL" id="JAINDJ010000004">
    <property type="protein sequence ID" value="KAG9451221.1"/>
    <property type="molecule type" value="Genomic_DNA"/>
</dbReference>
<dbReference type="Proteomes" id="UP000825729">
    <property type="component" value="Unassembled WGS sequence"/>
</dbReference>
<dbReference type="Gene3D" id="3.40.30.10">
    <property type="entry name" value="Glutaredoxin"/>
    <property type="match status" value="1"/>
</dbReference>
<dbReference type="AlphaFoldDB" id="A0AAV7ERY2"/>
<feature type="compositionally biased region" description="Acidic residues" evidence="1">
    <location>
        <begin position="446"/>
        <end position="462"/>
    </location>
</feature>
<dbReference type="Pfam" id="PF23733">
    <property type="entry name" value="GRXCR1-2_C"/>
    <property type="match status" value="1"/>
</dbReference>
<sequence>MGCASSKQGRLDRKSKSLATRSFSLPHNPPKVADGYHVVALTSTTLGSLKLESLDSNPVLNGVNGYEKIGKTEATEEATDFSKEVLQAKTWSSMIEEKIPRIPRTPTLTPPNEPEMINAWELMEGLEDSSPFRITGGFGLERSFSFHTAHALPSDNEKKPEERFPVRRLQNGCLSPKPVAEEAITKSKSTSPSRPLSGSFSPKTAGRQNADSMVTDFDPDLISAFRKALEEMSPHNLKSPAAEKSPVVAHLKSPAAEKSPVVAHLKSPAAEKSPVVAPPVSNNASEKTSLVKARVSDFQKKIDSKKFMKQPTRCPPHGEDKVVFYFTSLRGIRKTYEDCCRVSLILKGFGVRVDDRDVSMHQGFREELDEVLGGSRSLPQLFVKGRYLGDADAVKQLHEAGELEKILEDCQLVEEGASVCETCGDVRFINCETCYGSCKVYYEEEEEEEVEEEEEEAEYNDGGEEKERRYSENSKEEIHLCFCKVVSPVLVVAGHLDWI</sequence>
<dbReference type="SUPFAM" id="SSF52833">
    <property type="entry name" value="Thioredoxin-like"/>
    <property type="match status" value="1"/>
</dbReference>
<evidence type="ECO:0000313" key="3">
    <source>
        <dbReference type="EMBL" id="KAG9451221.1"/>
    </source>
</evidence>
<evidence type="ECO:0000313" key="4">
    <source>
        <dbReference type="Proteomes" id="UP000825729"/>
    </source>
</evidence>
<feature type="region of interest" description="Disordered" evidence="1">
    <location>
        <begin position="1"/>
        <end position="30"/>
    </location>
</feature>
<feature type="region of interest" description="Disordered" evidence="1">
    <location>
        <begin position="446"/>
        <end position="470"/>
    </location>
</feature>
<evidence type="ECO:0000259" key="2">
    <source>
        <dbReference type="Pfam" id="PF00462"/>
    </source>
</evidence>
<reference evidence="3 4" key="1">
    <citation type="submission" date="2021-07" db="EMBL/GenBank/DDBJ databases">
        <title>The Aristolochia fimbriata genome: insights into angiosperm evolution, floral development and chemical biosynthesis.</title>
        <authorList>
            <person name="Jiao Y."/>
        </authorList>
    </citation>
    <scope>NUCLEOTIDE SEQUENCE [LARGE SCALE GENOMIC DNA]</scope>
    <source>
        <strain evidence="3">IBCAS-2021</strain>
        <tissue evidence="3">Leaf</tissue>
    </source>
</reference>